<reference evidence="1" key="2">
    <citation type="submission" date="2020-05" db="UniProtKB">
        <authorList>
            <consortium name="EnsemblMetazoa"/>
        </authorList>
    </citation>
    <scope>IDENTIFICATION</scope>
    <source>
        <strain evidence="1">MINIMUS1</strain>
    </source>
</reference>
<evidence type="ECO:0000313" key="2">
    <source>
        <dbReference type="Proteomes" id="UP000075920"/>
    </source>
</evidence>
<name>A0A182WMQ6_9DIPT</name>
<proteinExistence type="predicted"/>
<organism evidence="1 2">
    <name type="scientific">Anopheles minimus</name>
    <dbReference type="NCBI Taxonomy" id="112268"/>
    <lineage>
        <taxon>Eukaryota</taxon>
        <taxon>Metazoa</taxon>
        <taxon>Ecdysozoa</taxon>
        <taxon>Arthropoda</taxon>
        <taxon>Hexapoda</taxon>
        <taxon>Insecta</taxon>
        <taxon>Pterygota</taxon>
        <taxon>Neoptera</taxon>
        <taxon>Endopterygota</taxon>
        <taxon>Diptera</taxon>
        <taxon>Nematocera</taxon>
        <taxon>Culicoidea</taxon>
        <taxon>Culicidae</taxon>
        <taxon>Anophelinae</taxon>
        <taxon>Anopheles</taxon>
    </lineage>
</organism>
<evidence type="ECO:0000313" key="1">
    <source>
        <dbReference type="EnsemblMetazoa" id="AMIN014021-PA"/>
    </source>
</evidence>
<reference evidence="2" key="1">
    <citation type="submission" date="2013-03" db="EMBL/GenBank/DDBJ databases">
        <title>The Genome Sequence of Anopheles minimus MINIMUS1.</title>
        <authorList>
            <consortium name="The Broad Institute Genomics Platform"/>
            <person name="Neafsey D.E."/>
            <person name="Walton C."/>
            <person name="Walker B."/>
            <person name="Young S.K."/>
            <person name="Zeng Q."/>
            <person name="Gargeya S."/>
            <person name="Fitzgerald M."/>
            <person name="Haas B."/>
            <person name="Abouelleil A."/>
            <person name="Allen A.W."/>
            <person name="Alvarado L."/>
            <person name="Arachchi H.M."/>
            <person name="Berlin A.M."/>
            <person name="Chapman S.B."/>
            <person name="Gainer-Dewar J."/>
            <person name="Goldberg J."/>
            <person name="Griggs A."/>
            <person name="Gujja S."/>
            <person name="Hansen M."/>
            <person name="Howarth C."/>
            <person name="Imamovic A."/>
            <person name="Ireland A."/>
            <person name="Larimer J."/>
            <person name="McCowan C."/>
            <person name="Murphy C."/>
            <person name="Pearson M."/>
            <person name="Poon T.W."/>
            <person name="Priest M."/>
            <person name="Roberts A."/>
            <person name="Saif S."/>
            <person name="Shea T."/>
            <person name="Sisk P."/>
            <person name="Sykes S."/>
            <person name="Wortman J."/>
            <person name="Nusbaum C."/>
            <person name="Birren B."/>
        </authorList>
    </citation>
    <scope>NUCLEOTIDE SEQUENCE [LARGE SCALE GENOMIC DNA]</scope>
    <source>
        <strain evidence="2">MINIMUS1</strain>
    </source>
</reference>
<dbReference type="AlphaFoldDB" id="A0A182WMQ6"/>
<dbReference type="VEuPathDB" id="VectorBase:AMIN014021"/>
<dbReference type="EnsemblMetazoa" id="AMIN014021-RA">
    <property type="protein sequence ID" value="AMIN014021-PA"/>
    <property type="gene ID" value="AMIN014021"/>
</dbReference>
<sequence>DARLQHDRQSNDFASSDSRINAAHFKSTVVTRARRYGFVSDTASGCCFLGTGGVPAMGPVPTSARCINMLR</sequence>
<dbReference type="Proteomes" id="UP000075920">
    <property type="component" value="Unassembled WGS sequence"/>
</dbReference>
<protein>
    <submittedName>
        <fullName evidence="1">Uncharacterized protein</fullName>
    </submittedName>
</protein>
<keyword evidence="2" id="KW-1185">Reference proteome</keyword>
<accession>A0A182WMQ6</accession>